<sequence>MFTTLRYARRPMTPTPPGRLETSCQSLEALGAWLASRDFGRLEDDALPMLLLAVHGRDFTRDFREEFDAGDDWAPALGRTARAVGRAFDFLREDAGIAHLSLVPRPDVLPLLCRFFHLHPQPPAESRVRLAHWLWRHALFDTARSPPDTDALASFALLTPDAGASVRALLDRVGPPPPRGWERYSQPGMAGLASVADRVEANALLALKPRHLLTSAVLEPGPLLEVQGAVAFLPLFPPPLSGAAPPPGPGSDLLLTLANQVFHPVLAPGRSLLGLVRAGVTPSAVFPTHALGPDALAALRLGDGAGFLARRRDGLVTHIRAFIRARTGADPEEDASIPQE</sequence>
<dbReference type="AlphaFoldDB" id="A0A3A8K605"/>
<evidence type="ECO:0000313" key="3">
    <source>
        <dbReference type="Proteomes" id="UP000268313"/>
    </source>
</evidence>
<evidence type="ECO:0000313" key="2">
    <source>
        <dbReference type="EMBL" id="RKH02579.1"/>
    </source>
</evidence>
<organism evidence="2 3">
    <name type="scientific">Corallococcus carmarthensis</name>
    <dbReference type="NCBI Taxonomy" id="2316728"/>
    <lineage>
        <taxon>Bacteria</taxon>
        <taxon>Pseudomonadati</taxon>
        <taxon>Myxococcota</taxon>
        <taxon>Myxococcia</taxon>
        <taxon>Myxococcales</taxon>
        <taxon>Cystobacterineae</taxon>
        <taxon>Myxococcaceae</taxon>
        <taxon>Corallococcus</taxon>
    </lineage>
</organism>
<feature type="region of interest" description="Disordered" evidence="1">
    <location>
        <begin position="1"/>
        <end position="21"/>
    </location>
</feature>
<reference evidence="3" key="1">
    <citation type="submission" date="2018-09" db="EMBL/GenBank/DDBJ databases">
        <authorList>
            <person name="Livingstone P.G."/>
            <person name="Whitworth D.E."/>
        </authorList>
    </citation>
    <scope>NUCLEOTIDE SEQUENCE [LARGE SCALE GENOMIC DNA]</scope>
    <source>
        <strain evidence="3">CA043D</strain>
    </source>
</reference>
<accession>A0A3A8K605</accession>
<name>A0A3A8K605_9BACT</name>
<comment type="caution">
    <text evidence="2">The sequence shown here is derived from an EMBL/GenBank/DDBJ whole genome shotgun (WGS) entry which is preliminary data.</text>
</comment>
<dbReference type="EMBL" id="RAWE01000052">
    <property type="protein sequence ID" value="RKH02579.1"/>
    <property type="molecule type" value="Genomic_DNA"/>
</dbReference>
<protein>
    <submittedName>
        <fullName evidence="2">Uncharacterized protein</fullName>
    </submittedName>
</protein>
<proteinExistence type="predicted"/>
<dbReference type="Proteomes" id="UP000268313">
    <property type="component" value="Unassembled WGS sequence"/>
</dbReference>
<gene>
    <name evidence="2" type="ORF">D7X32_16585</name>
</gene>
<keyword evidence="3" id="KW-1185">Reference proteome</keyword>
<evidence type="ECO:0000256" key="1">
    <source>
        <dbReference type="SAM" id="MobiDB-lite"/>
    </source>
</evidence>